<dbReference type="Pfam" id="PF04218">
    <property type="entry name" value="CENP-B_N"/>
    <property type="match status" value="1"/>
</dbReference>
<feature type="region of interest" description="Disordered" evidence="2">
    <location>
        <begin position="1"/>
        <end position="20"/>
    </location>
</feature>
<dbReference type="GO" id="GO:0003677">
    <property type="term" value="F:DNA binding"/>
    <property type="evidence" value="ECO:0007669"/>
    <property type="project" value="InterPro"/>
</dbReference>
<keyword evidence="5" id="KW-1185">Reference proteome</keyword>
<organism evidence="4 5">
    <name type="scientific">Petrolisthes cinctipes</name>
    <name type="common">Flat porcelain crab</name>
    <dbReference type="NCBI Taxonomy" id="88211"/>
    <lineage>
        <taxon>Eukaryota</taxon>
        <taxon>Metazoa</taxon>
        <taxon>Ecdysozoa</taxon>
        <taxon>Arthropoda</taxon>
        <taxon>Crustacea</taxon>
        <taxon>Multicrustacea</taxon>
        <taxon>Malacostraca</taxon>
        <taxon>Eumalacostraca</taxon>
        <taxon>Eucarida</taxon>
        <taxon>Decapoda</taxon>
        <taxon>Pleocyemata</taxon>
        <taxon>Anomura</taxon>
        <taxon>Galatheoidea</taxon>
        <taxon>Porcellanidae</taxon>
        <taxon>Petrolisthes</taxon>
    </lineage>
</organism>
<comment type="caution">
    <text evidence="4">The sequence shown here is derived from an EMBL/GenBank/DDBJ whole genome shotgun (WGS) entry which is preliminary data.</text>
</comment>
<dbReference type="Gene3D" id="1.10.10.10">
    <property type="entry name" value="Winged helix-like DNA-binding domain superfamily/Winged helix DNA-binding domain"/>
    <property type="match status" value="1"/>
</dbReference>
<reference evidence="4" key="1">
    <citation type="submission" date="2023-10" db="EMBL/GenBank/DDBJ databases">
        <title>Genome assemblies of two species of porcelain crab, Petrolisthes cinctipes and Petrolisthes manimaculis (Anomura: Porcellanidae).</title>
        <authorList>
            <person name="Angst P."/>
        </authorList>
    </citation>
    <scope>NUCLEOTIDE SEQUENCE</scope>
    <source>
        <strain evidence="4">PB745_01</strain>
        <tissue evidence="4">Gill</tissue>
    </source>
</reference>
<evidence type="ECO:0000313" key="5">
    <source>
        <dbReference type="Proteomes" id="UP001286313"/>
    </source>
</evidence>
<dbReference type="SUPFAM" id="SSF46689">
    <property type="entry name" value="Homeodomain-like"/>
    <property type="match status" value="1"/>
</dbReference>
<sequence>MANVPPPCLPPIGQRNAAAPGTDIKKRKNLTYAEKWKIVWLINGGQMKQSAAKKYNINESTIRGIYKMF</sequence>
<evidence type="ECO:0000313" key="4">
    <source>
        <dbReference type="EMBL" id="KAK3865518.1"/>
    </source>
</evidence>
<feature type="compositionally biased region" description="Pro residues" evidence="2">
    <location>
        <begin position="1"/>
        <end position="10"/>
    </location>
</feature>
<feature type="domain" description="HTH psq-type" evidence="3">
    <location>
        <begin position="25"/>
        <end position="67"/>
    </location>
</feature>
<evidence type="ECO:0000259" key="3">
    <source>
        <dbReference type="Pfam" id="PF04218"/>
    </source>
</evidence>
<proteinExistence type="predicted"/>
<name>A0AAE1F2T7_PETCI</name>
<dbReference type="GO" id="GO:0005634">
    <property type="term" value="C:nucleus"/>
    <property type="evidence" value="ECO:0007669"/>
    <property type="project" value="UniProtKB-SubCell"/>
</dbReference>
<evidence type="ECO:0000256" key="1">
    <source>
        <dbReference type="ARBA" id="ARBA00004123"/>
    </source>
</evidence>
<dbReference type="InterPro" id="IPR009057">
    <property type="entry name" value="Homeodomain-like_sf"/>
</dbReference>
<gene>
    <name evidence="4" type="ORF">Pcinc_028876</name>
</gene>
<dbReference type="InterPro" id="IPR036388">
    <property type="entry name" value="WH-like_DNA-bd_sf"/>
</dbReference>
<dbReference type="InterPro" id="IPR007889">
    <property type="entry name" value="HTH_Psq"/>
</dbReference>
<dbReference type="AlphaFoldDB" id="A0AAE1F2T7"/>
<comment type="subcellular location">
    <subcellularLocation>
        <location evidence="1">Nucleus</location>
    </subcellularLocation>
</comment>
<dbReference type="EMBL" id="JAWQEG010003569">
    <property type="protein sequence ID" value="KAK3865518.1"/>
    <property type="molecule type" value="Genomic_DNA"/>
</dbReference>
<protein>
    <recommendedName>
        <fullName evidence="3">HTH psq-type domain-containing protein</fullName>
    </recommendedName>
</protein>
<evidence type="ECO:0000256" key="2">
    <source>
        <dbReference type="SAM" id="MobiDB-lite"/>
    </source>
</evidence>
<dbReference type="Proteomes" id="UP001286313">
    <property type="component" value="Unassembled WGS sequence"/>
</dbReference>
<accession>A0AAE1F2T7</accession>